<gene>
    <name evidence="2" type="ORF">A361_05070</name>
</gene>
<name>A0A160M7M0_9BACI</name>
<sequence>MKYTLNQITPEELIENRINLKGFLQSQISPLIGRKSWMQDWEQLAKRFQLFAFAALPEADALKYSWNPKEIEAIVEETCKEAESHLHFESLTITIVPALPFPWFQSFDQSMWTNGYTIGPDTIIIAIPPQPDTDFLNYMIAHELHHASPENPIYNLTLETFTLADWYKMEGGAEYFSLSLYKDKRWWKKEFTEEIEQNYIEIARQNLSTADDVLKSKICFGNKEMGIPVFAGYSFAYKMVRHYAEQEKIERYRDLYQADPHEIFNSYIIKEAI</sequence>
<dbReference type="KEGG" id="bon:A361_05070"/>
<accession>A0A160M7M0</accession>
<dbReference type="Proteomes" id="UP000077856">
    <property type="component" value="Chromosome"/>
</dbReference>
<dbReference type="Pfam" id="PF10026">
    <property type="entry name" value="DUF2268"/>
    <property type="match status" value="1"/>
</dbReference>
<organism evidence="2 3">
    <name type="scientific">Cytobacillus oceanisediminis 2691</name>
    <dbReference type="NCBI Taxonomy" id="1196031"/>
    <lineage>
        <taxon>Bacteria</taxon>
        <taxon>Bacillati</taxon>
        <taxon>Bacillota</taxon>
        <taxon>Bacilli</taxon>
        <taxon>Bacillales</taxon>
        <taxon>Bacillaceae</taxon>
        <taxon>Cytobacillus</taxon>
    </lineage>
</organism>
<reference evidence="2 3" key="1">
    <citation type="submission" date="2016-04" db="EMBL/GenBank/DDBJ databases">
        <title>Complete genome sequence of Bacillus oceanisediminis strain 2691.</title>
        <authorList>
            <person name="Jeong H."/>
            <person name="Kim H.J."/>
            <person name="Lee D.-W."/>
        </authorList>
    </citation>
    <scope>NUCLEOTIDE SEQUENCE [LARGE SCALE GENOMIC DNA]</scope>
    <source>
        <strain evidence="2 3">2691</strain>
    </source>
</reference>
<proteinExistence type="predicted"/>
<dbReference type="EMBL" id="CP015506">
    <property type="protein sequence ID" value="AND38517.1"/>
    <property type="molecule type" value="Genomic_DNA"/>
</dbReference>
<dbReference type="AlphaFoldDB" id="A0A160M7M0"/>
<dbReference type="eggNOG" id="COG5504">
    <property type="taxonomic scope" value="Bacteria"/>
</dbReference>
<dbReference type="STRING" id="1196031.A361_05070"/>
<evidence type="ECO:0000259" key="1">
    <source>
        <dbReference type="Pfam" id="PF10026"/>
    </source>
</evidence>
<dbReference type="RefSeq" id="WP_019382612.1">
    <property type="nucleotide sequence ID" value="NZ_CP015506.1"/>
</dbReference>
<feature type="domain" description="DUF2268" evidence="1">
    <location>
        <begin position="75"/>
        <end position="263"/>
    </location>
</feature>
<protein>
    <recommendedName>
        <fullName evidence="1">DUF2268 domain-containing protein</fullName>
    </recommendedName>
</protein>
<dbReference type="InterPro" id="IPR018728">
    <property type="entry name" value="DUF2268"/>
</dbReference>
<evidence type="ECO:0000313" key="2">
    <source>
        <dbReference type="EMBL" id="AND38517.1"/>
    </source>
</evidence>
<evidence type="ECO:0000313" key="3">
    <source>
        <dbReference type="Proteomes" id="UP000077856"/>
    </source>
</evidence>